<dbReference type="Proteomes" id="UP000297149">
    <property type="component" value="Chromosome"/>
</dbReference>
<evidence type="ECO:0000313" key="2">
    <source>
        <dbReference type="Proteomes" id="UP000297149"/>
    </source>
</evidence>
<gene>
    <name evidence="1" type="ORF">E7747_10820</name>
</gene>
<sequence length="214" mass="25226">MINIDFTNIDNAKLIGRLLPFWARGKKISLLLQAILSPIASAHSRFKAWGLERYIECHITAQKSSLEWYLKYRLQLHFLKENDNFFITQGINESLSCFSSNVWRNGLHWGNALRWNVDTEPLVSMNMNLTCINTGMWENRMLWNNALLWDNEDNGKKYNDDYLESIDQTNVYAPAIVDTVNYNHEDYERDIRNIMSKFMINFNKINIIIADTEY</sequence>
<dbReference type="KEGG" id="ddb:E7747_10820"/>
<reference evidence="2" key="1">
    <citation type="submission" date="2019-02" db="EMBL/GenBank/DDBJ databases">
        <title>Isolation and identification of novel species under the genus Muribaculum.</title>
        <authorList>
            <person name="Miyake S."/>
            <person name="Ding Y."/>
            <person name="Low A."/>
            <person name="Soh M."/>
            <person name="Seedorf H."/>
        </authorList>
    </citation>
    <scope>NUCLEOTIDE SEQUENCE [LARGE SCALE GENOMIC DNA]</scope>
    <source>
        <strain evidence="2">H5</strain>
    </source>
</reference>
<keyword evidence="2" id="KW-1185">Reference proteome</keyword>
<organism evidence="1 2">
    <name type="scientific">Duncaniella dubosii</name>
    <dbReference type="NCBI Taxonomy" id="2518971"/>
    <lineage>
        <taxon>Bacteria</taxon>
        <taxon>Pseudomonadati</taxon>
        <taxon>Bacteroidota</taxon>
        <taxon>Bacteroidia</taxon>
        <taxon>Bacteroidales</taxon>
        <taxon>Muribaculaceae</taxon>
        <taxon>Duncaniella</taxon>
    </lineage>
</organism>
<name>A0A4P7W3X0_9BACT</name>
<accession>A0A4P7W3X0</accession>
<dbReference type="EMBL" id="CP039396">
    <property type="protein sequence ID" value="QCD42726.1"/>
    <property type="molecule type" value="Genomic_DNA"/>
</dbReference>
<protein>
    <submittedName>
        <fullName evidence="1">Uncharacterized protein</fullName>
    </submittedName>
</protein>
<dbReference type="RefSeq" id="WP_136415902.1">
    <property type="nucleotide sequence ID" value="NZ_CP039396.1"/>
</dbReference>
<dbReference type="AlphaFoldDB" id="A0A4P7W3X0"/>
<evidence type="ECO:0000313" key="1">
    <source>
        <dbReference type="EMBL" id="QCD42726.1"/>
    </source>
</evidence>
<proteinExistence type="predicted"/>